<accession>A0A5J5EDS5</accession>
<evidence type="ECO:0000313" key="3">
    <source>
        <dbReference type="EMBL" id="KAA8892888.1"/>
    </source>
</evidence>
<dbReference type="InterPro" id="IPR045967">
    <property type="entry name" value="HAM1-like_N"/>
</dbReference>
<evidence type="ECO:0000313" key="4">
    <source>
        <dbReference type="Proteomes" id="UP000326924"/>
    </source>
</evidence>
<feature type="domain" description="HAM1-like N-terminal" evidence="2">
    <location>
        <begin position="2"/>
        <end position="90"/>
    </location>
</feature>
<dbReference type="OrthoDB" id="19394at2759"/>
<dbReference type="Proteomes" id="UP000326924">
    <property type="component" value="Unassembled WGS sequence"/>
</dbReference>
<gene>
    <name evidence="3" type="ORF">FN846DRAFT_788677</name>
</gene>
<proteinExistence type="predicted"/>
<evidence type="ECO:0000259" key="2">
    <source>
        <dbReference type="Pfam" id="PF19343"/>
    </source>
</evidence>
<dbReference type="PANTHER" id="PTHR31138">
    <property type="entry name" value="CHROMOSOME 19, WHOLE GENOME SHOTGUN SEQUENCE"/>
    <property type="match status" value="1"/>
</dbReference>
<keyword evidence="4" id="KW-1185">Reference proteome</keyword>
<organism evidence="3 4">
    <name type="scientific">Sphaerosporella brunnea</name>
    <dbReference type="NCBI Taxonomy" id="1250544"/>
    <lineage>
        <taxon>Eukaryota</taxon>
        <taxon>Fungi</taxon>
        <taxon>Dikarya</taxon>
        <taxon>Ascomycota</taxon>
        <taxon>Pezizomycotina</taxon>
        <taxon>Pezizomycetes</taxon>
        <taxon>Pezizales</taxon>
        <taxon>Pyronemataceae</taxon>
        <taxon>Sphaerosporella</taxon>
    </lineage>
</organism>
<dbReference type="InterPro" id="IPR027842">
    <property type="entry name" value="HAM1-like_C"/>
</dbReference>
<evidence type="ECO:0000259" key="1">
    <source>
        <dbReference type="Pfam" id="PF14613"/>
    </source>
</evidence>
<dbReference type="PANTHER" id="PTHR31138:SF4">
    <property type="entry name" value="DUF5923 DOMAIN-CONTAINING PROTEIN"/>
    <property type="match status" value="1"/>
</dbReference>
<comment type="caution">
    <text evidence="3">The sequence shown here is derived from an EMBL/GenBank/DDBJ whole genome shotgun (WGS) entry which is preliminary data.</text>
</comment>
<sequence length="638" mass="72216">MSKNYDDKIQEFIYHTSHANLLRNVPDVGGAARAGTAGSGQDARILLKKLRRSAALLWSSDEFRGVVHDIVVVGRDMFADAASQVAATAAEAAAKAKSTEIDVQNISSAADSKGVKEKGIAVAESSRKVVSKFRDDLEAYLHEKFPKQRRDAVVNRLKKVIQDIQQNPDFQETVDFIVDMFHKYSTRVKESLEGGKTAEAQPNDNFDIAVKDLQAILMAFAGGRPLDPVMAAFHKVIDDIQSDKDLKDFYEDVAHEFNRLLTEKGYVTSDAADAEAHKLYERSQLLLEIKSDRYRPDVENLFHQVRSFIEAIRNDRETQRLVEASKKVYNDLVITDKTGHFRGFRKRVLWDLIEVIIPRFVDDIKYIPIPRIEYQDPDYDLILENVVLESEHFLPTRTIFEAFTRLEITNHYTISSSHTTTTHLHISNINLFCRDTSFVIRKKTGMLKFSDRGYIDVFMTGKGASADLVLESAAPDDDEDDPTRDSFFHVKSVDVKIHNLSYNYHAYHSWAATLGAPIIKPIVRRLLSKVLEERIKGCFEQLDREIYAAAERMRVASIATRGGGSLEGWIRAVLSRPEGKRTKQRGEWRISVEDDGGLIFPGEHAPGGILTKMWNVEERVEAGKEPGGWRNVVFDIRG</sequence>
<name>A0A5J5EDS5_9PEZI</name>
<feature type="domain" description="HAM1-like N-terminal" evidence="2">
    <location>
        <begin position="93"/>
        <end position="476"/>
    </location>
</feature>
<dbReference type="AlphaFoldDB" id="A0A5J5EDS5"/>
<dbReference type="EMBL" id="VXIS01000555">
    <property type="protein sequence ID" value="KAA8892888.1"/>
    <property type="molecule type" value="Genomic_DNA"/>
</dbReference>
<dbReference type="InParanoid" id="A0A5J5EDS5"/>
<evidence type="ECO:0008006" key="5">
    <source>
        <dbReference type="Google" id="ProtNLM"/>
    </source>
</evidence>
<dbReference type="Pfam" id="PF14613">
    <property type="entry name" value="HAM1_C"/>
    <property type="match status" value="1"/>
</dbReference>
<feature type="domain" description="HAM1-like C-terminal" evidence="1">
    <location>
        <begin position="507"/>
        <end position="636"/>
    </location>
</feature>
<reference evidence="3 4" key="1">
    <citation type="submission" date="2019-09" db="EMBL/GenBank/DDBJ databases">
        <title>Draft genome of the ectomycorrhizal ascomycete Sphaerosporella brunnea.</title>
        <authorList>
            <consortium name="DOE Joint Genome Institute"/>
            <person name="Benucci G.M."/>
            <person name="Marozzi G."/>
            <person name="Antonielli L."/>
            <person name="Sanchez S."/>
            <person name="Marco P."/>
            <person name="Wang X."/>
            <person name="Falini L.B."/>
            <person name="Barry K."/>
            <person name="Haridas S."/>
            <person name="Lipzen A."/>
            <person name="Labutti K."/>
            <person name="Grigoriev I.V."/>
            <person name="Murat C."/>
            <person name="Martin F."/>
            <person name="Albertini E."/>
            <person name="Donnini D."/>
            <person name="Bonito G."/>
        </authorList>
    </citation>
    <scope>NUCLEOTIDE SEQUENCE [LARGE SCALE GENOMIC DNA]</scope>
    <source>
        <strain evidence="3 4">Sb_GMNB300</strain>
    </source>
</reference>
<dbReference type="Pfam" id="PF19343">
    <property type="entry name" value="HAM1_N"/>
    <property type="match status" value="2"/>
</dbReference>
<protein>
    <recommendedName>
        <fullName evidence="5">Bactericidal permeability-increasing protein</fullName>
    </recommendedName>
</protein>